<keyword evidence="6" id="KW-1185">Reference proteome</keyword>
<dbReference type="Proteomes" id="UP001324533">
    <property type="component" value="Chromosome"/>
</dbReference>
<evidence type="ECO:0000256" key="2">
    <source>
        <dbReference type="ARBA" id="ARBA00022801"/>
    </source>
</evidence>
<comment type="similarity">
    <text evidence="1 3">Belongs to the Nudix hydrolase family.</text>
</comment>
<dbReference type="InterPro" id="IPR020476">
    <property type="entry name" value="Nudix_hydrolase"/>
</dbReference>
<dbReference type="CDD" id="cd03673">
    <property type="entry name" value="NUDIX_Ap6A_hydrolase"/>
    <property type="match status" value="1"/>
</dbReference>
<evidence type="ECO:0000313" key="5">
    <source>
        <dbReference type="EMBL" id="WQB71520.1"/>
    </source>
</evidence>
<dbReference type="PROSITE" id="PS51462">
    <property type="entry name" value="NUDIX"/>
    <property type="match status" value="1"/>
</dbReference>
<name>A0ABZ0VH40_9MICO</name>
<dbReference type="Gene3D" id="3.40.50.1240">
    <property type="entry name" value="Phosphoglycerate mutase-like"/>
    <property type="match status" value="1"/>
</dbReference>
<dbReference type="SUPFAM" id="SSF53254">
    <property type="entry name" value="Phosphoglycerate mutase-like"/>
    <property type="match status" value="1"/>
</dbReference>
<dbReference type="PANTHER" id="PTHR21340:SF0">
    <property type="entry name" value="BIS(5'-NUCLEOSYL)-TETRAPHOSPHATASE [ASYMMETRICAL]"/>
    <property type="match status" value="1"/>
</dbReference>
<gene>
    <name evidence="5" type="ORF">T9R20_06065</name>
</gene>
<dbReference type="EMBL" id="CP139779">
    <property type="protein sequence ID" value="WQB71520.1"/>
    <property type="molecule type" value="Genomic_DNA"/>
</dbReference>
<accession>A0ABZ0VH40</accession>
<dbReference type="CDD" id="cd07067">
    <property type="entry name" value="HP_PGM_like"/>
    <property type="match status" value="1"/>
</dbReference>
<dbReference type="InterPro" id="IPR015797">
    <property type="entry name" value="NUDIX_hydrolase-like_dom_sf"/>
</dbReference>
<dbReference type="InterPro" id="IPR051325">
    <property type="entry name" value="Nudix_hydrolase_domain"/>
</dbReference>
<evidence type="ECO:0000259" key="4">
    <source>
        <dbReference type="PROSITE" id="PS51462"/>
    </source>
</evidence>
<dbReference type="RefSeq" id="WP_322411635.1">
    <property type="nucleotide sequence ID" value="NZ_CP139779.1"/>
</dbReference>
<dbReference type="Pfam" id="PF00293">
    <property type="entry name" value="NUDIX"/>
    <property type="match status" value="1"/>
</dbReference>
<sequence>MTADTVYAAGGVVWRVVEGKLRILLIHRTKYRDITLPKGKVDPGESLAETAAREIHEETGIKVSLGAPVGVSRYHLPSKREKVVHYWAAEATETAIRASSFVPNREIAALEWRSPKKALKLLSYPVDIDILERFLALREGDPPRTFPVVVLRHGKALGREDWDGKDGDRPLTVRGKRQASALVGQLQAFGVQQVLSSPAVRCVKTVAPFAAAAGRKVEFCRNISEEAWDDGSADVRRVIGERVRSRRPVVLVSHRPVLPTILSEVVLATGTLPGMLAKAPPLEPAGYSVLHVSADAPGSGVLAIETFTPAL</sequence>
<evidence type="ECO:0000256" key="1">
    <source>
        <dbReference type="ARBA" id="ARBA00005582"/>
    </source>
</evidence>
<dbReference type="SUPFAM" id="SSF55811">
    <property type="entry name" value="Nudix"/>
    <property type="match status" value="1"/>
</dbReference>
<dbReference type="InterPro" id="IPR000086">
    <property type="entry name" value="NUDIX_hydrolase_dom"/>
</dbReference>
<evidence type="ECO:0000313" key="6">
    <source>
        <dbReference type="Proteomes" id="UP001324533"/>
    </source>
</evidence>
<dbReference type="PROSITE" id="PS00893">
    <property type="entry name" value="NUDIX_BOX"/>
    <property type="match status" value="1"/>
</dbReference>
<feature type="domain" description="Nudix hydrolase" evidence="4">
    <location>
        <begin position="6"/>
        <end position="136"/>
    </location>
</feature>
<dbReference type="InterPro" id="IPR013078">
    <property type="entry name" value="His_Pase_superF_clade-1"/>
</dbReference>
<keyword evidence="2 3" id="KW-0378">Hydrolase</keyword>
<evidence type="ECO:0000256" key="3">
    <source>
        <dbReference type="RuleBase" id="RU003476"/>
    </source>
</evidence>
<proteinExistence type="inferred from homology"/>
<organism evidence="5 6">
    <name type="scientific">Microbacterium invictum</name>
    <dbReference type="NCBI Taxonomy" id="515415"/>
    <lineage>
        <taxon>Bacteria</taxon>
        <taxon>Bacillati</taxon>
        <taxon>Actinomycetota</taxon>
        <taxon>Actinomycetes</taxon>
        <taxon>Micrococcales</taxon>
        <taxon>Microbacteriaceae</taxon>
        <taxon>Microbacterium</taxon>
    </lineage>
</organism>
<dbReference type="Pfam" id="PF00300">
    <property type="entry name" value="His_Phos_1"/>
    <property type="match status" value="1"/>
</dbReference>
<dbReference type="InterPro" id="IPR020084">
    <property type="entry name" value="NUDIX_hydrolase_CS"/>
</dbReference>
<dbReference type="SMART" id="SM00855">
    <property type="entry name" value="PGAM"/>
    <property type="match status" value="1"/>
</dbReference>
<dbReference type="InterPro" id="IPR029033">
    <property type="entry name" value="His_PPase_superfam"/>
</dbReference>
<protein>
    <submittedName>
        <fullName evidence="5">NUDIX domain-containing protein</fullName>
    </submittedName>
</protein>
<dbReference type="PRINTS" id="PR00502">
    <property type="entry name" value="NUDIXFAMILY"/>
</dbReference>
<dbReference type="Gene3D" id="3.90.79.10">
    <property type="entry name" value="Nucleoside Triphosphate Pyrophosphohydrolase"/>
    <property type="match status" value="1"/>
</dbReference>
<dbReference type="PANTHER" id="PTHR21340">
    <property type="entry name" value="DIADENOSINE 5,5-P1,P4-TETRAPHOSPHATE PYROPHOSPHOHYDROLASE MUTT"/>
    <property type="match status" value="1"/>
</dbReference>
<reference evidence="5 6" key="1">
    <citation type="submission" date="2023-06" db="EMBL/GenBank/DDBJ databases">
        <title>Rock-solubilizing bacteria, Microbacterium invictum, promotes re-establishment of vegetation in rocky wasteland by accelerating rock bio-weathering and reshaping soil bacterial community.</title>
        <authorList>
            <person name="Liu C."/>
        </authorList>
    </citation>
    <scope>NUCLEOTIDE SEQUENCE [LARGE SCALE GENOMIC DNA]</scope>
    <source>
        <strain evidence="5 6">X-18</strain>
    </source>
</reference>